<dbReference type="Proteomes" id="UP000249218">
    <property type="component" value="Unassembled WGS sequence"/>
</dbReference>
<evidence type="ECO:0000313" key="1">
    <source>
        <dbReference type="EMBL" id="PZC71652.1"/>
    </source>
</evidence>
<dbReference type="EMBL" id="KZ150275">
    <property type="protein sequence ID" value="PZC71652.1"/>
    <property type="molecule type" value="Genomic_DNA"/>
</dbReference>
<name>A0A2W1B6E8_HELAM</name>
<gene>
    <name evidence="1" type="primary">HaOG212774</name>
    <name evidence="1" type="ORF">B5X24_HaOG212774</name>
</gene>
<protein>
    <submittedName>
        <fullName evidence="1">Uncharacterized protein</fullName>
    </submittedName>
</protein>
<keyword evidence="2" id="KW-1185">Reference proteome</keyword>
<proteinExistence type="predicted"/>
<dbReference type="AlphaFoldDB" id="A0A2W1B6E8"/>
<reference evidence="1 2" key="1">
    <citation type="journal article" date="2017" name="BMC Biol.">
        <title>Genomic innovations, transcriptional plasticity and gene loss underlying the evolution and divergence of two highly polyphagous and invasive Helicoverpa pest species.</title>
        <authorList>
            <person name="Pearce S.L."/>
            <person name="Clarke D.F."/>
            <person name="East P.D."/>
            <person name="Elfekih S."/>
            <person name="Gordon K.H."/>
            <person name="Jermiin L.S."/>
            <person name="McGaughran A."/>
            <person name="Oakeshott J.G."/>
            <person name="Papanikolaou A."/>
            <person name="Perera O.P."/>
            <person name="Rane R.V."/>
            <person name="Richards S."/>
            <person name="Tay W.T."/>
            <person name="Walsh T.K."/>
            <person name="Anderson A."/>
            <person name="Anderson C.J."/>
            <person name="Asgari S."/>
            <person name="Board P.G."/>
            <person name="Bretschneider A."/>
            <person name="Campbell P.M."/>
            <person name="Chertemps T."/>
            <person name="Christeller J.T."/>
            <person name="Coppin C.W."/>
            <person name="Downes S.J."/>
            <person name="Duan G."/>
            <person name="Farnsworth C.A."/>
            <person name="Good R.T."/>
            <person name="Han L.B."/>
            <person name="Han Y.C."/>
            <person name="Hatje K."/>
            <person name="Horne I."/>
            <person name="Huang Y.P."/>
            <person name="Hughes D.S."/>
            <person name="Jacquin-Joly E."/>
            <person name="James W."/>
            <person name="Jhangiani S."/>
            <person name="Kollmar M."/>
            <person name="Kuwar S.S."/>
            <person name="Li S."/>
            <person name="Liu N.Y."/>
            <person name="Maibeche M.T."/>
            <person name="Miller J.R."/>
            <person name="Montagne N."/>
            <person name="Perry T."/>
            <person name="Qu J."/>
            <person name="Song S.V."/>
            <person name="Sutton G.G."/>
            <person name="Vogel H."/>
            <person name="Walenz B.P."/>
            <person name="Xu W."/>
            <person name="Zhang H.J."/>
            <person name="Zou Z."/>
            <person name="Batterham P."/>
            <person name="Edwards O.R."/>
            <person name="Feyereisen R."/>
            <person name="Gibbs R.A."/>
            <person name="Heckel D.G."/>
            <person name="McGrath A."/>
            <person name="Robin C."/>
            <person name="Scherer S.E."/>
            <person name="Worley K.C."/>
            <person name="Wu Y.D."/>
        </authorList>
    </citation>
    <scope>NUCLEOTIDE SEQUENCE [LARGE SCALE GENOMIC DNA]</scope>
    <source>
        <strain evidence="1">Harm_GR_Male_#8</strain>
        <tissue evidence="1">Whole organism</tissue>
    </source>
</reference>
<sequence length="82" mass="9345">MFYFQVELSQLSDRCRLVTGNQVTRMNRAKLILPGQCRHLPGARIDITMLAYESVFVVNVRWLVGVNSDCDLSILLFLGGWV</sequence>
<evidence type="ECO:0000313" key="2">
    <source>
        <dbReference type="Proteomes" id="UP000249218"/>
    </source>
</evidence>
<accession>A0A2W1B6E8</accession>
<organism evidence="1 2">
    <name type="scientific">Helicoverpa armigera</name>
    <name type="common">Cotton bollworm</name>
    <name type="synonym">Heliothis armigera</name>
    <dbReference type="NCBI Taxonomy" id="29058"/>
    <lineage>
        <taxon>Eukaryota</taxon>
        <taxon>Metazoa</taxon>
        <taxon>Ecdysozoa</taxon>
        <taxon>Arthropoda</taxon>
        <taxon>Hexapoda</taxon>
        <taxon>Insecta</taxon>
        <taxon>Pterygota</taxon>
        <taxon>Neoptera</taxon>
        <taxon>Endopterygota</taxon>
        <taxon>Lepidoptera</taxon>
        <taxon>Glossata</taxon>
        <taxon>Ditrysia</taxon>
        <taxon>Noctuoidea</taxon>
        <taxon>Noctuidae</taxon>
        <taxon>Heliothinae</taxon>
        <taxon>Helicoverpa</taxon>
    </lineage>
</organism>